<feature type="transmembrane region" description="Helical" evidence="1">
    <location>
        <begin position="344"/>
        <end position="363"/>
    </location>
</feature>
<keyword evidence="1" id="KW-0812">Transmembrane</keyword>
<feature type="transmembrane region" description="Helical" evidence="1">
    <location>
        <begin position="234"/>
        <end position="254"/>
    </location>
</feature>
<dbReference type="PROSITE" id="PS51257">
    <property type="entry name" value="PROKAR_LIPOPROTEIN"/>
    <property type="match status" value="1"/>
</dbReference>
<keyword evidence="1" id="KW-0472">Membrane</keyword>
<dbReference type="RefSeq" id="WP_188320943.1">
    <property type="nucleotide sequence ID" value="NZ_CP060203.1"/>
</dbReference>
<gene>
    <name evidence="2" type="ORF">H0S70_11840</name>
</gene>
<protein>
    <recommendedName>
        <fullName evidence="4">Glycosyltransferase RgtA/B/C/D-like domain-containing protein</fullName>
    </recommendedName>
</protein>
<dbReference type="Proteomes" id="UP000516438">
    <property type="component" value="Chromosome"/>
</dbReference>
<feature type="transmembrane region" description="Helical" evidence="1">
    <location>
        <begin position="318"/>
        <end position="338"/>
    </location>
</feature>
<evidence type="ECO:0008006" key="4">
    <source>
        <dbReference type="Google" id="ProtNLM"/>
    </source>
</evidence>
<feature type="transmembrane region" description="Helical" evidence="1">
    <location>
        <begin position="196"/>
        <end position="222"/>
    </location>
</feature>
<feature type="transmembrane region" description="Helical" evidence="1">
    <location>
        <begin position="173"/>
        <end position="190"/>
    </location>
</feature>
<feature type="transmembrane region" description="Helical" evidence="1">
    <location>
        <begin position="144"/>
        <end position="161"/>
    </location>
</feature>
<keyword evidence="1" id="KW-1133">Transmembrane helix</keyword>
<proteinExistence type="predicted"/>
<sequence>MNIKYIISCLFLFVLGVLTVSCYQNRVYDWDMPGYLGSIYTWEYPQNPEYVHELVYSTIKKEASPKEYHDIIAYNEANKVFVKNFKAFGEQLPYYQIKVGYNAVVYVLYKLGVSGPHAVLLLNIFSYFFCGVLLFYLFKSFFPNNHFLAATLSLFLMWFPAVRSMAQNPTPDIFLLVFMLLFVINVIQNKNQVWRYIILLCCVLIRPDFILFALTYLLAVFVYDYLKKDKKIGFHLILQGFSLMLIYLFIIKFYHYPGWKDVFYDTFIYRRPIISAQKADFTFVEYRDFIILKLINFKKVTLLSLFLLGATFYFSKDLWIRILASLFFVNIFIKFLFFPQGGTLRFFIGFVMLLFIIFLFALSKKYGKHQIKKIA</sequence>
<dbReference type="AlphaFoldDB" id="A0A7H1DVM1"/>
<keyword evidence="3" id="KW-1185">Reference proteome</keyword>
<organism evidence="2 3">
    <name type="scientific">Chryseobacterium manosquense</name>
    <dbReference type="NCBI Taxonomy" id="2754694"/>
    <lineage>
        <taxon>Bacteria</taxon>
        <taxon>Pseudomonadati</taxon>
        <taxon>Bacteroidota</taxon>
        <taxon>Flavobacteriia</taxon>
        <taxon>Flavobacteriales</taxon>
        <taxon>Weeksellaceae</taxon>
        <taxon>Chryseobacterium group</taxon>
        <taxon>Chryseobacterium</taxon>
    </lineage>
</organism>
<evidence type="ECO:0000256" key="1">
    <source>
        <dbReference type="SAM" id="Phobius"/>
    </source>
</evidence>
<dbReference type="EMBL" id="CP060203">
    <property type="protein sequence ID" value="QNS41029.1"/>
    <property type="molecule type" value="Genomic_DNA"/>
</dbReference>
<reference evidence="2 3" key="1">
    <citation type="submission" date="2020-07" db="EMBL/GenBank/DDBJ databases">
        <title>Complete genome and description of Chryseobacterium manosquense strain Marseille-Q2069 sp. nov.</title>
        <authorList>
            <person name="Boxberger M."/>
        </authorList>
    </citation>
    <scope>NUCLEOTIDE SEQUENCE [LARGE SCALE GENOMIC DNA]</scope>
    <source>
        <strain evidence="2 3">Marseille-Q2069</strain>
    </source>
</reference>
<evidence type="ECO:0000313" key="2">
    <source>
        <dbReference type="EMBL" id="QNS41029.1"/>
    </source>
</evidence>
<name>A0A7H1DVM1_9FLAO</name>
<evidence type="ECO:0000313" key="3">
    <source>
        <dbReference type="Proteomes" id="UP000516438"/>
    </source>
</evidence>
<feature type="transmembrane region" description="Helical" evidence="1">
    <location>
        <begin position="118"/>
        <end position="138"/>
    </location>
</feature>
<dbReference type="KEGG" id="cmaq:H0S70_11840"/>
<accession>A0A7H1DVM1</accession>